<dbReference type="SUPFAM" id="SSF46626">
    <property type="entry name" value="Cytochrome c"/>
    <property type="match status" value="1"/>
</dbReference>
<evidence type="ECO:0000256" key="7">
    <source>
        <dbReference type="SAM" id="MobiDB-lite"/>
    </source>
</evidence>
<dbReference type="Proteomes" id="UP000215002">
    <property type="component" value="Chromosome"/>
</dbReference>
<gene>
    <name evidence="9" type="ORF">MuYL_3319</name>
</gene>
<dbReference type="Gene3D" id="1.10.760.10">
    <property type="entry name" value="Cytochrome c-like domain"/>
    <property type="match status" value="1"/>
</dbReference>
<accession>A0A223NZS8</accession>
<dbReference type="InterPro" id="IPR036909">
    <property type="entry name" value="Cyt_c-like_dom_sf"/>
</dbReference>
<evidence type="ECO:0000256" key="6">
    <source>
        <dbReference type="PIRSR" id="PIRSR602324-1"/>
    </source>
</evidence>
<feature type="binding site" description="covalent" evidence="6">
    <location>
        <position position="74"/>
    </location>
    <ligand>
        <name>heme c</name>
        <dbReference type="ChEBI" id="CHEBI:61717"/>
    </ligand>
</feature>
<keyword evidence="2 6" id="KW-0349">Heme</keyword>
<dbReference type="GO" id="GO:0020037">
    <property type="term" value="F:heme binding"/>
    <property type="evidence" value="ECO:0007669"/>
    <property type="project" value="InterPro"/>
</dbReference>
<evidence type="ECO:0000256" key="1">
    <source>
        <dbReference type="ARBA" id="ARBA00022448"/>
    </source>
</evidence>
<protein>
    <recommendedName>
        <fullName evidence="8">Cytochrome c domain-containing protein</fullName>
    </recommendedName>
</protein>
<feature type="binding site" description="covalent" evidence="6">
    <location>
        <position position="123"/>
    </location>
    <ligand>
        <name>heme c</name>
        <dbReference type="ChEBI" id="CHEBI:61717"/>
    </ligand>
</feature>
<evidence type="ECO:0000256" key="5">
    <source>
        <dbReference type="ARBA" id="ARBA00023004"/>
    </source>
</evidence>
<feature type="domain" description="Cytochrome c" evidence="8">
    <location>
        <begin position="60"/>
        <end position="145"/>
    </location>
</feature>
<sequence>MKKVFAILFICAVITACGGKTKSGDGTDSSATTTADQSAKAQQPNADTSANNTGASKNAGDAAPALKLIAAADCATCHKEDVKIVGPAFKDIAAKYPPTDNNINMLADKVIKGGKGNWGDIPMTPHPSLALNDAKTIVKYILSLKK</sequence>
<keyword evidence="5 6" id="KW-0408">Iron</keyword>
<feature type="compositionally biased region" description="Polar residues" evidence="7">
    <location>
        <begin position="44"/>
        <end position="56"/>
    </location>
</feature>
<dbReference type="PROSITE" id="PS51257">
    <property type="entry name" value="PROKAR_LIPOPROTEIN"/>
    <property type="match status" value="1"/>
</dbReference>
<keyword evidence="3 6" id="KW-0479">Metal-binding</keyword>
<proteinExistence type="predicted"/>
<feature type="compositionally biased region" description="Low complexity" evidence="7">
    <location>
        <begin position="24"/>
        <end position="43"/>
    </location>
</feature>
<evidence type="ECO:0000313" key="9">
    <source>
        <dbReference type="EMBL" id="ASU35204.1"/>
    </source>
</evidence>
<dbReference type="AlphaFoldDB" id="A0A223NZS8"/>
<dbReference type="PROSITE" id="PS51007">
    <property type="entry name" value="CYTC"/>
    <property type="match status" value="1"/>
</dbReference>
<dbReference type="GO" id="GO:0009055">
    <property type="term" value="F:electron transfer activity"/>
    <property type="evidence" value="ECO:0007669"/>
    <property type="project" value="InterPro"/>
</dbReference>
<organism evidence="9 10">
    <name type="scientific">Mucilaginibacter xinganensis</name>
    <dbReference type="NCBI Taxonomy" id="1234841"/>
    <lineage>
        <taxon>Bacteria</taxon>
        <taxon>Pseudomonadati</taxon>
        <taxon>Bacteroidota</taxon>
        <taxon>Sphingobacteriia</taxon>
        <taxon>Sphingobacteriales</taxon>
        <taxon>Sphingobacteriaceae</taxon>
        <taxon>Mucilaginibacter</taxon>
    </lineage>
</organism>
<keyword evidence="1" id="KW-0813">Transport</keyword>
<dbReference type="InterPro" id="IPR009056">
    <property type="entry name" value="Cyt_c-like_dom"/>
</dbReference>
<evidence type="ECO:0000313" key="10">
    <source>
        <dbReference type="Proteomes" id="UP000215002"/>
    </source>
</evidence>
<name>A0A223NZS8_9SPHI</name>
<dbReference type="GO" id="GO:0005506">
    <property type="term" value="F:iron ion binding"/>
    <property type="evidence" value="ECO:0007669"/>
    <property type="project" value="InterPro"/>
</dbReference>
<dbReference type="OrthoDB" id="9814063at2"/>
<feature type="region of interest" description="Disordered" evidence="7">
    <location>
        <begin position="20"/>
        <end position="58"/>
    </location>
</feature>
<evidence type="ECO:0000259" key="8">
    <source>
        <dbReference type="PROSITE" id="PS51007"/>
    </source>
</evidence>
<keyword evidence="10" id="KW-1185">Reference proteome</keyword>
<dbReference type="EMBL" id="CP022743">
    <property type="protein sequence ID" value="ASU35204.1"/>
    <property type="molecule type" value="Genomic_DNA"/>
</dbReference>
<evidence type="ECO:0000256" key="2">
    <source>
        <dbReference type="ARBA" id="ARBA00022617"/>
    </source>
</evidence>
<dbReference type="KEGG" id="muc:MuYL_3319"/>
<dbReference type="InterPro" id="IPR002324">
    <property type="entry name" value="Cyt_c_ID"/>
</dbReference>
<reference evidence="9 10" key="1">
    <citation type="submission" date="2017-08" db="EMBL/GenBank/DDBJ databases">
        <title>Complete genome sequence of Mucilaginibacter sp. strain BJC16-A31.</title>
        <authorList>
            <consortium name="Henan University of Science and Technology"/>
            <person name="You X."/>
        </authorList>
    </citation>
    <scope>NUCLEOTIDE SEQUENCE [LARGE SCALE GENOMIC DNA]</scope>
    <source>
        <strain evidence="9 10">BJC16-A31</strain>
    </source>
</reference>
<comment type="PTM">
    <text evidence="6">Binds 1 heme c group covalently per subunit.</text>
</comment>
<evidence type="ECO:0000256" key="3">
    <source>
        <dbReference type="ARBA" id="ARBA00022723"/>
    </source>
</evidence>
<dbReference type="Pfam" id="PF00034">
    <property type="entry name" value="Cytochrom_C"/>
    <property type="match status" value="1"/>
</dbReference>
<feature type="binding site" description="covalent" evidence="6">
    <location>
        <position position="78"/>
    </location>
    <ligand>
        <name>heme c</name>
        <dbReference type="ChEBI" id="CHEBI:61717"/>
    </ligand>
</feature>
<dbReference type="PRINTS" id="PR00606">
    <property type="entry name" value="CYTCHROMECID"/>
</dbReference>
<evidence type="ECO:0000256" key="4">
    <source>
        <dbReference type="ARBA" id="ARBA00022982"/>
    </source>
</evidence>
<keyword evidence="4" id="KW-0249">Electron transport</keyword>
<dbReference type="RefSeq" id="WP_094571438.1">
    <property type="nucleotide sequence ID" value="NZ_CP022743.1"/>
</dbReference>